<dbReference type="Proteomes" id="UP000008281">
    <property type="component" value="Unassembled WGS sequence"/>
</dbReference>
<keyword evidence="2" id="KW-1185">Reference proteome</keyword>
<dbReference type="eggNOG" id="ENOG502T3F7">
    <property type="taxonomic scope" value="Eukaryota"/>
</dbReference>
<proteinExistence type="predicted"/>
<dbReference type="SUPFAM" id="SSF52540">
    <property type="entry name" value="P-loop containing nucleoside triphosphate hydrolases"/>
    <property type="match status" value="1"/>
</dbReference>
<dbReference type="AlphaFoldDB" id="E3MFY9"/>
<dbReference type="STRING" id="31234.E3MFY9"/>
<accession>E3MFY9</accession>
<organism evidence="2">
    <name type="scientific">Caenorhabditis remanei</name>
    <name type="common">Caenorhabditis vulgaris</name>
    <dbReference type="NCBI Taxonomy" id="31234"/>
    <lineage>
        <taxon>Eukaryota</taxon>
        <taxon>Metazoa</taxon>
        <taxon>Ecdysozoa</taxon>
        <taxon>Nematoda</taxon>
        <taxon>Chromadorea</taxon>
        <taxon>Rhabditida</taxon>
        <taxon>Rhabditina</taxon>
        <taxon>Rhabditomorpha</taxon>
        <taxon>Rhabditoidea</taxon>
        <taxon>Rhabditidae</taxon>
        <taxon>Peloderinae</taxon>
        <taxon>Caenorhabditis</taxon>
    </lineage>
</organism>
<dbReference type="InParanoid" id="E3MFY9"/>
<dbReference type="InterPro" id="IPR027417">
    <property type="entry name" value="P-loop_NTPase"/>
</dbReference>
<evidence type="ECO:0000313" key="1">
    <source>
        <dbReference type="EMBL" id="EFP01263.1"/>
    </source>
</evidence>
<evidence type="ECO:0008006" key="3">
    <source>
        <dbReference type="Google" id="ProtNLM"/>
    </source>
</evidence>
<gene>
    <name evidence="1" type="ORF">CRE_24425</name>
</gene>
<name>E3MFY9_CAERE</name>
<evidence type="ECO:0000313" key="2">
    <source>
        <dbReference type="Proteomes" id="UP000008281"/>
    </source>
</evidence>
<reference evidence="1" key="1">
    <citation type="submission" date="2007-07" db="EMBL/GenBank/DDBJ databases">
        <title>PCAP assembly of the Caenorhabditis remanei genome.</title>
        <authorList>
            <consortium name="The Caenorhabditis remanei Sequencing Consortium"/>
            <person name="Wilson R.K."/>
        </authorList>
    </citation>
    <scope>NUCLEOTIDE SEQUENCE [LARGE SCALE GENOMIC DNA]</scope>
    <source>
        <strain evidence="1">PB4641</strain>
    </source>
</reference>
<dbReference type="OrthoDB" id="5798615at2759"/>
<sequence>MPVSVPSQPNVATKPSGFRFRFPSQTTIIGATQSGKTTLLRGVLGALDTCFDVPIDNIFWFYGCDTPSIPRHLSKLRAIEGLPDVELLKQHKGQNNVVVCDDLMNFFARDKKALNLLNDLFCVYAHHLNCAIFNLVQSAFALPPLTRNNSTYIILMRNLSDAAQVRNLLVQQFGEKWRGAYAAYQQVMASAPYQALLINNDPLSEPRMRILSNFLAPYPIAYVPV</sequence>
<dbReference type="EMBL" id="DS268442">
    <property type="protein sequence ID" value="EFP01263.1"/>
    <property type="molecule type" value="Genomic_DNA"/>
</dbReference>
<protein>
    <recommendedName>
        <fullName evidence="3">AAA+ ATPase domain-containing protein</fullName>
    </recommendedName>
</protein>
<dbReference type="HOGENOM" id="CLU_1316511_0_0_1"/>